<dbReference type="KEGG" id="tvl:FAZ95_32430"/>
<dbReference type="OrthoDB" id="8963422at2"/>
<dbReference type="Gene3D" id="3.30.70.2590">
    <property type="match status" value="1"/>
</dbReference>
<evidence type="ECO:0000313" key="2">
    <source>
        <dbReference type="Proteomes" id="UP000298656"/>
    </source>
</evidence>
<dbReference type="Proteomes" id="UP000298656">
    <property type="component" value="Chromosome 2"/>
</dbReference>
<dbReference type="Pfam" id="PF03500">
    <property type="entry name" value="Cellsynth_D"/>
    <property type="match status" value="1"/>
</dbReference>
<evidence type="ECO:0000313" key="1">
    <source>
        <dbReference type="EMBL" id="QCP53721.1"/>
    </source>
</evidence>
<sequence length="155" mass="17213">MSAIVSYFAEQQPSTQWRDFLSALAQEFEAQLDAAQLRELMARVGERFAANHAVGECDSLDAFAAALNAIWRELDWGFVDLVETDDHLAIHHFCAPLAAFGPNSQAWTPGFLEGAYQYWLRELGASSVLALTQVAVDNPLALEFRLANEEADHRS</sequence>
<dbReference type="InterPro" id="IPR038470">
    <property type="entry name" value="Cellsynth_D_sf"/>
</dbReference>
<dbReference type="EMBL" id="CP040078">
    <property type="protein sequence ID" value="QCP53721.1"/>
    <property type="molecule type" value="Genomic_DNA"/>
</dbReference>
<organism evidence="1 2">
    <name type="scientific">Trinickia violacea</name>
    <dbReference type="NCBI Taxonomy" id="2571746"/>
    <lineage>
        <taxon>Bacteria</taxon>
        <taxon>Pseudomonadati</taxon>
        <taxon>Pseudomonadota</taxon>
        <taxon>Betaproteobacteria</taxon>
        <taxon>Burkholderiales</taxon>
        <taxon>Burkholderiaceae</taxon>
        <taxon>Trinickia</taxon>
    </lineage>
</organism>
<dbReference type="AlphaFoldDB" id="A0A4P8IYR9"/>
<keyword evidence="2" id="KW-1185">Reference proteome</keyword>
<proteinExistence type="predicted"/>
<gene>
    <name evidence="1" type="ORF">FAZ95_32430</name>
</gene>
<accession>A0A4P8IYR9</accession>
<name>A0A4P8IYR9_9BURK</name>
<dbReference type="RefSeq" id="WP_137336490.1">
    <property type="nucleotide sequence ID" value="NZ_CP040078.1"/>
</dbReference>
<reference evidence="1 2" key="1">
    <citation type="submission" date="2019-05" db="EMBL/GenBank/DDBJ databases">
        <title>Burkholderia sp. DHOD12, isolated from subtropical forest soil.</title>
        <authorList>
            <person name="Gao Z.-H."/>
            <person name="Qiu L.-H."/>
        </authorList>
    </citation>
    <scope>NUCLEOTIDE SEQUENCE [LARGE SCALE GENOMIC DNA]</scope>
    <source>
        <strain evidence="1 2">DHOD12</strain>
    </source>
</reference>
<dbReference type="InterPro" id="IPR022798">
    <property type="entry name" value="BcsD_bac"/>
</dbReference>
<protein>
    <submittedName>
        <fullName evidence="1">Cellulose synthase</fullName>
    </submittedName>
</protein>
<dbReference type="GO" id="GO:0030244">
    <property type="term" value="P:cellulose biosynthetic process"/>
    <property type="evidence" value="ECO:0007669"/>
    <property type="project" value="InterPro"/>
</dbReference>